<gene>
    <name evidence="18" type="ORF">Poli38472_007328</name>
</gene>
<keyword evidence="9" id="KW-0472">Membrane</keyword>
<feature type="signal peptide" evidence="17">
    <location>
        <begin position="1"/>
        <end position="22"/>
    </location>
</feature>
<evidence type="ECO:0000256" key="6">
    <source>
        <dbReference type="ARBA" id="ARBA00022475"/>
    </source>
</evidence>
<evidence type="ECO:0000256" key="16">
    <source>
        <dbReference type="PIRSR" id="PIRSR000894-2"/>
    </source>
</evidence>
<evidence type="ECO:0000256" key="7">
    <source>
        <dbReference type="ARBA" id="ARBA00022729"/>
    </source>
</evidence>
<dbReference type="EC" id="3.1.3.80" evidence="3"/>
<dbReference type="PROSITE" id="PS00616">
    <property type="entry name" value="HIS_ACID_PHOSPHAT_1"/>
    <property type="match status" value="1"/>
</dbReference>
<evidence type="ECO:0000256" key="1">
    <source>
        <dbReference type="ARBA" id="ARBA00004236"/>
    </source>
</evidence>
<evidence type="ECO:0000256" key="11">
    <source>
        <dbReference type="ARBA" id="ARBA00031642"/>
    </source>
</evidence>
<evidence type="ECO:0000256" key="4">
    <source>
        <dbReference type="ARBA" id="ARBA00013040"/>
    </source>
</evidence>
<dbReference type="GO" id="GO:0034417">
    <property type="term" value="F:bisphosphoglycerate 3-phosphatase activity"/>
    <property type="evidence" value="ECO:0007669"/>
    <property type="project" value="UniProtKB-EC"/>
</dbReference>
<dbReference type="InterPro" id="IPR016274">
    <property type="entry name" value="Histidine_acid_Pase_euk"/>
</dbReference>
<dbReference type="Gene3D" id="3.40.50.1240">
    <property type="entry name" value="Phosphoglycerate mutase-like"/>
    <property type="match status" value="1"/>
</dbReference>
<proteinExistence type="inferred from homology"/>
<evidence type="ECO:0000256" key="10">
    <source>
        <dbReference type="ARBA" id="ARBA00023180"/>
    </source>
</evidence>
<dbReference type="CDD" id="cd07061">
    <property type="entry name" value="HP_HAP_like"/>
    <property type="match status" value="1"/>
</dbReference>
<evidence type="ECO:0000256" key="12">
    <source>
        <dbReference type="ARBA" id="ARBA00043668"/>
    </source>
</evidence>
<evidence type="ECO:0000256" key="2">
    <source>
        <dbReference type="ARBA" id="ARBA00008422"/>
    </source>
</evidence>
<comment type="catalytic activity">
    <reaction evidence="14">
        <text>1D-myo-inositol hexakisphosphate + H2O = 1D-myo-inositol 1,2,4,5,6-pentakisphosphate + phosphate</text>
        <dbReference type="Rhea" id="RHEA:16989"/>
        <dbReference type="ChEBI" id="CHEBI:15377"/>
        <dbReference type="ChEBI" id="CHEBI:43474"/>
        <dbReference type="ChEBI" id="CHEBI:57798"/>
        <dbReference type="ChEBI" id="CHEBI:58130"/>
        <dbReference type="EC" id="3.1.3.62"/>
    </reaction>
    <physiologicalReaction direction="left-to-right" evidence="14">
        <dbReference type="Rhea" id="RHEA:16990"/>
    </physiologicalReaction>
</comment>
<comment type="catalytic activity">
    <reaction evidence="13">
        <text>1D-myo-inositol 1,2,4,5,6-pentakisphosphate + H2O = 1D-myo-inositol 1,2,5,6-tetrakisphosphate + phosphate</text>
        <dbReference type="Rhea" id="RHEA:77115"/>
        <dbReference type="ChEBI" id="CHEBI:15377"/>
        <dbReference type="ChEBI" id="CHEBI:43474"/>
        <dbReference type="ChEBI" id="CHEBI:57798"/>
        <dbReference type="ChEBI" id="CHEBI:195535"/>
        <dbReference type="EC" id="3.1.3.62"/>
    </reaction>
    <physiologicalReaction direction="left-to-right" evidence="13">
        <dbReference type="Rhea" id="RHEA:77116"/>
    </physiologicalReaction>
</comment>
<dbReference type="OrthoDB" id="6509975at2759"/>
<keyword evidence="6" id="KW-1003">Cell membrane</keyword>
<dbReference type="InterPro" id="IPR000560">
    <property type="entry name" value="His_Pase_clade-2"/>
</dbReference>
<evidence type="ECO:0000256" key="15">
    <source>
        <dbReference type="ARBA" id="ARBA00043832"/>
    </source>
</evidence>
<protein>
    <recommendedName>
        <fullName evidence="5">Multiple inositol polyphosphate phosphatase 1</fullName>
        <ecNumber evidence="4">3.1.3.62</ecNumber>
        <ecNumber evidence="3">3.1.3.80</ecNumber>
    </recommendedName>
    <alternativeName>
        <fullName evidence="11">2,3-bisphosphoglycerate 3-phosphatase</fullName>
    </alternativeName>
</protein>
<comment type="catalytic activity">
    <reaction evidence="15">
        <text>(2R)-2,3-bisphosphoglycerate + H2O = (2R)-2-phosphoglycerate + phosphate</text>
        <dbReference type="Rhea" id="RHEA:27381"/>
        <dbReference type="ChEBI" id="CHEBI:15377"/>
        <dbReference type="ChEBI" id="CHEBI:43474"/>
        <dbReference type="ChEBI" id="CHEBI:58248"/>
        <dbReference type="ChEBI" id="CHEBI:58289"/>
        <dbReference type="EC" id="3.1.3.80"/>
    </reaction>
    <physiologicalReaction direction="left-to-right" evidence="15">
        <dbReference type="Rhea" id="RHEA:27382"/>
    </physiologicalReaction>
</comment>
<evidence type="ECO:0000256" key="17">
    <source>
        <dbReference type="SAM" id="SignalP"/>
    </source>
</evidence>
<organism evidence="18 19">
    <name type="scientific">Pythium oligandrum</name>
    <name type="common">Mycoparasitic fungus</name>
    <dbReference type="NCBI Taxonomy" id="41045"/>
    <lineage>
        <taxon>Eukaryota</taxon>
        <taxon>Sar</taxon>
        <taxon>Stramenopiles</taxon>
        <taxon>Oomycota</taxon>
        <taxon>Peronosporomycetes</taxon>
        <taxon>Pythiales</taxon>
        <taxon>Pythiaceae</taxon>
        <taxon>Pythium</taxon>
    </lineage>
</organism>
<evidence type="ECO:0000256" key="9">
    <source>
        <dbReference type="ARBA" id="ARBA00023136"/>
    </source>
</evidence>
<evidence type="ECO:0000256" key="8">
    <source>
        <dbReference type="ARBA" id="ARBA00022801"/>
    </source>
</evidence>
<dbReference type="EC" id="3.1.3.62" evidence="4"/>
<dbReference type="Proteomes" id="UP000794436">
    <property type="component" value="Unassembled WGS sequence"/>
</dbReference>
<dbReference type="EMBL" id="SPLM01000110">
    <property type="protein sequence ID" value="TMW59183.1"/>
    <property type="molecule type" value="Genomic_DNA"/>
</dbReference>
<name>A0A8K1CAL3_PYTOL</name>
<evidence type="ECO:0000256" key="14">
    <source>
        <dbReference type="ARBA" id="ARBA00043691"/>
    </source>
</evidence>
<evidence type="ECO:0000256" key="13">
    <source>
        <dbReference type="ARBA" id="ARBA00043671"/>
    </source>
</evidence>
<dbReference type="PANTHER" id="PTHR20963">
    <property type="entry name" value="MULTIPLE INOSITOL POLYPHOSPHATE PHOSPHATASE-RELATED"/>
    <property type="match status" value="1"/>
</dbReference>
<dbReference type="AlphaFoldDB" id="A0A8K1CAL3"/>
<feature type="disulfide bond" evidence="16">
    <location>
        <begin position="257"/>
        <end position="271"/>
    </location>
</feature>
<keyword evidence="8" id="KW-0378">Hydrolase</keyword>
<evidence type="ECO:0000313" key="18">
    <source>
        <dbReference type="EMBL" id="TMW59183.1"/>
    </source>
</evidence>
<dbReference type="InterPro" id="IPR029033">
    <property type="entry name" value="His_PPase_superfam"/>
</dbReference>
<dbReference type="SUPFAM" id="SSF53254">
    <property type="entry name" value="Phosphoglycerate mutase-like"/>
    <property type="match status" value="1"/>
</dbReference>
<sequence>MLSKTTWCAAIALASAASVATAAKFQLETAMATKTAYWDQSKDPLDVFDEFVEELEKEDEDKYSLVQIQSVVRHGTRYPTKSNIKEIDAFLKMLQTNYSSVIPSWMRTYQLPYNVSIEGILSSTGSTELKNYGQRMRLSVGKSIPVSYSSDKFVLQHTYKSRTKDSATSFASVFFQNAANVTYIEHPEGNDRLLRFFDECPRYTRDVADNENATSELTQYKSSSAMLKTVDILRSKLNLPSTAPLTVADVETAYSACSFDLALFHRKDNWCTIVTEDLVKAVEYAEDLETYYTESHGYKINYEIASVLLRDIVQYMTDFTQNKTSVVGNFRFAHGETTMPLMTLLGYVDRTKLRADFSPRAIEKRKFRTSRLALFMANLEFRLYQKKRNGEFYVQVRVNELPTEIPGCDDVFCKLSEVQDIWKTYLESYDFDKECSV</sequence>
<keyword evidence="10" id="KW-0325">Glycoprotein</keyword>
<comment type="similarity">
    <text evidence="2">Belongs to the histidine acid phosphatase family. MINPP1 subfamily.</text>
</comment>
<comment type="caution">
    <text evidence="18">The sequence shown here is derived from an EMBL/GenBank/DDBJ whole genome shotgun (WGS) entry which is preliminary data.</text>
</comment>
<reference evidence="18" key="1">
    <citation type="submission" date="2019-03" db="EMBL/GenBank/DDBJ databases">
        <title>Long read genome sequence of the mycoparasitic Pythium oligandrum ATCC 38472 isolated from sugarbeet rhizosphere.</title>
        <authorList>
            <person name="Gaulin E."/>
        </authorList>
    </citation>
    <scope>NUCLEOTIDE SEQUENCE</scope>
    <source>
        <strain evidence="18">ATCC 38472_TT</strain>
    </source>
</reference>
<dbReference type="GO" id="GO:0005886">
    <property type="term" value="C:plasma membrane"/>
    <property type="evidence" value="ECO:0007669"/>
    <property type="project" value="UniProtKB-SubCell"/>
</dbReference>
<evidence type="ECO:0000313" key="19">
    <source>
        <dbReference type="Proteomes" id="UP000794436"/>
    </source>
</evidence>
<keyword evidence="7 17" id="KW-0732">Signal</keyword>
<feature type="disulfide bond" evidence="16">
    <location>
        <begin position="408"/>
        <end position="413"/>
    </location>
</feature>
<dbReference type="Pfam" id="PF00328">
    <property type="entry name" value="His_Phos_2"/>
    <property type="match status" value="1"/>
</dbReference>
<dbReference type="InterPro" id="IPR033379">
    <property type="entry name" value="Acid_Pase_AS"/>
</dbReference>
<feature type="chain" id="PRO_5035465837" description="Multiple inositol polyphosphate phosphatase 1" evidence="17">
    <location>
        <begin position="23"/>
        <end position="437"/>
    </location>
</feature>
<keyword evidence="16" id="KW-1015">Disulfide bond</keyword>
<dbReference type="GO" id="GO:0052745">
    <property type="term" value="F:inositol phosphate phosphatase activity"/>
    <property type="evidence" value="ECO:0007669"/>
    <property type="project" value="TreeGrafter"/>
</dbReference>
<comment type="catalytic activity">
    <reaction evidence="12">
        <text>1D-myo-inositol 1,2,5,6-tetrakisphosphate + H2O = 1D-myo-inositol 1,2,6-trisphosphate + phosphate</text>
        <dbReference type="Rhea" id="RHEA:77119"/>
        <dbReference type="ChEBI" id="CHEBI:15377"/>
        <dbReference type="ChEBI" id="CHEBI:43474"/>
        <dbReference type="ChEBI" id="CHEBI:195535"/>
        <dbReference type="ChEBI" id="CHEBI:195537"/>
        <dbReference type="EC" id="3.1.3.62"/>
    </reaction>
    <physiologicalReaction direction="left-to-right" evidence="12">
        <dbReference type="Rhea" id="RHEA:77120"/>
    </physiologicalReaction>
</comment>
<dbReference type="GO" id="GO:0003993">
    <property type="term" value="F:acid phosphatase activity"/>
    <property type="evidence" value="ECO:0007669"/>
    <property type="project" value="TreeGrafter"/>
</dbReference>
<accession>A0A8K1CAL3</accession>
<evidence type="ECO:0000256" key="3">
    <source>
        <dbReference type="ARBA" id="ARBA00012976"/>
    </source>
</evidence>
<comment type="subcellular location">
    <subcellularLocation>
        <location evidence="1">Cell membrane</location>
    </subcellularLocation>
</comment>
<dbReference type="PANTHER" id="PTHR20963:SF8">
    <property type="entry name" value="MULTIPLE INOSITOL POLYPHOSPHATE PHOSPHATASE 1"/>
    <property type="match status" value="1"/>
</dbReference>
<keyword evidence="19" id="KW-1185">Reference proteome</keyword>
<dbReference type="PIRSF" id="PIRSF000894">
    <property type="entry name" value="Acid_phosphatase"/>
    <property type="match status" value="1"/>
</dbReference>
<evidence type="ECO:0000256" key="5">
    <source>
        <dbReference type="ARBA" id="ARBA00018097"/>
    </source>
</evidence>